<sequence>MFKTLTRAMNMFSIRNMYYNISDKQLLTRHISKYSSGRIGLLCCNAAKNKCDCSHTCKRFEPLQTESNEKEFKCEITNLPPRVGDIDCSCKSMCMVKKSETMTITDSKKND</sequence>
<name>A0A6C0EWI1_9ZZZZ</name>
<proteinExistence type="predicted"/>
<reference evidence="1" key="1">
    <citation type="journal article" date="2020" name="Nature">
        <title>Giant virus diversity and host interactions through global metagenomics.</title>
        <authorList>
            <person name="Schulz F."/>
            <person name="Roux S."/>
            <person name="Paez-Espino D."/>
            <person name="Jungbluth S."/>
            <person name="Walsh D.A."/>
            <person name="Denef V.J."/>
            <person name="McMahon K.D."/>
            <person name="Konstantinidis K.T."/>
            <person name="Eloe-Fadrosh E.A."/>
            <person name="Kyrpides N.C."/>
            <person name="Woyke T."/>
        </authorList>
    </citation>
    <scope>NUCLEOTIDE SEQUENCE</scope>
    <source>
        <strain evidence="1">GVMAG-M-3300009161-34</strain>
    </source>
</reference>
<accession>A0A6C0EWI1</accession>
<organism evidence="1">
    <name type="scientific">viral metagenome</name>
    <dbReference type="NCBI Taxonomy" id="1070528"/>
    <lineage>
        <taxon>unclassified sequences</taxon>
        <taxon>metagenomes</taxon>
        <taxon>organismal metagenomes</taxon>
    </lineage>
</organism>
<protein>
    <submittedName>
        <fullName evidence="1">Uncharacterized protein</fullName>
    </submittedName>
</protein>
<dbReference type="AlphaFoldDB" id="A0A6C0EWI1"/>
<dbReference type="EMBL" id="MN738958">
    <property type="protein sequence ID" value="QHT33112.1"/>
    <property type="molecule type" value="Genomic_DNA"/>
</dbReference>
<evidence type="ECO:0000313" key="1">
    <source>
        <dbReference type="EMBL" id="QHT33112.1"/>
    </source>
</evidence>